<dbReference type="InterPro" id="IPR015797">
    <property type="entry name" value="NUDIX_hydrolase-like_dom_sf"/>
</dbReference>
<dbReference type="EMBL" id="CP102290">
    <property type="protein sequence ID" value="UWP60960.1"/>
    <property type="molecule type" value="Genomic_DNA"/>
</dbReference>
<dbReference type="PANTHER" id="PTHR10885:SF20">
    <property type="entry name" value="NUDIX HYDROLASE DOMAIN-CONTAINING PROTEIN"/>
    <property type="match status" value="1"/>
</dbReference>
<accession>A0ABY5VK85</accession>
<reference evidence="2" key="1">
    <citation type="journal article" date="2022" name="Cell">
        <title>Design, construction, and in vivo augmentation of a complex gut microbiome.</title>
        <authorList>
            <person name="Cheng A.G."/>
            <person name="Ho P.Y."/>
            <person name="Aranda-Diaz A."/>
            <person name="Jain S."/>
            <person name="Yu F.B."/>
            <person name="Meng X."/>
            <person name="Wang M."/>
            <person name="Iakiviak M."/>
            <person name="Nagashima K."/>
            <person name="Zhao A."/>
            <person name="Murugkar P."/>
            <person name="Patil A."/>
            <person name="Atabakhsh K."/>
            <person name="Weakley A."/>
            <person name="Yan J."/>
            <person name="Brumbaugh A.R."/>
            <person name="Higginbottom S."/>
            <person name="Dimas A."/>
            <person name="Shiver A.L."/>
            <person name="Deutschbauer A."/>
            <person name="Neff N."/>
            <person name="Sonnenburg J.L."/>
            <person name="Huang K.C."/>
            <person name="Fischbach M.A."/>
        </authorList>
    </citation>
    <scope>NUCLEOTIDE SEQUENCE</scope>
    <source>
        <strain evidence="2">DSM 19829</strain>
    </source>
</reference>
<evidence type="ECO:0000313" key="2">
    <source>
        <dbReference type="EMBL" id="UWP60960.1"/>
    </source>
</evidence>
<gene>
    <name evidence="2" type="ORF">NQ502_08005</name>
</gene>
<evidence type="ECO:0000313" key="3">
    <source>
        <dbReference type="Proteomes" id="UP001060164"/>
    </source>
</evidence>
<keyword evidence="3" id="KW-1185">Reference proteome</keyword>
<dbReference type="Gene3D" id="3.90.79.10">
    <property type="entry name" value="Nucleoside Triphosphate Pyrophosphohydrolase"/>
    <property type="match status" value="1"/>
</dbReference>
<protein>
    <submittedName>
        <fullName evidence="2">NUDIX domain-containing protein</fullName>
    </submittedName>
</protein>
<dbReference type="CDD" id="cd04692">
    <property type="entry name" value="NUDIX_Hydrolase"/>
    <property type="match status" value="1"/>
</dbReference>
<dbReference type="PROSITE" id="PS51462">
    <property type="entry name" value="NUDIX"/>
    <property type="match status" value="1"/>
</dbReference>
<dbReference type="RefSeq" id="WP_028527659.1">
    <property type="nucleotide sequence ID" value="NZ_CABLBR010000003.1"/>
</dbReference>
<sequence length="180" mass="20820">MEYLDIVTEDGLPTGVTKERNAVHRDGDLHRTSHVWIARENQDHKMELLLQKRSMNKDSHPGCYDISSAGHIPAGMGYLESALRELKEELGICAGAAELIDKGLRRVRWQETFHGHIFRDNQVSRVYLLWRNVDLSDLCLQAEEVDSVCWMEYERCVRAVRENEIPNCIALEELRMLKQS</sequence>
<feature type="domain" description="Nudix hydrolase" evidence="1">
    <location>
        <begin position="28"/>
        <end position="173"/>
    </location>
</feature>
<dbReference type="SUPFAM" id="SSF55811">
    <property type="entry name" value="Nudix"/>
    <property type="match status" value="1"/>
</dbReference>
<name>A0ABY5VK85_9FIRM</name>
<evidence type="ECO:0000259" key="1">
    <source>
        <dbReference type="PROSITE" id="PS51462"/>
    </source>
</evidence>
<dbReference type="Proteomes" id="UP001060164">
    <property type="component" value="Chromosome"/>
</dbReference>
<dbReference type="PANTHER" id="PTHR10885">
    <property type="entry name" value="ISOPENTENYL-DIPHOSPHATE DELTA-ISOMERASE"/>
    <property type="match status" value="1"/>
</dbReference>
<dbReference type="Pfam" id="PF00293">
    <property type="entry name" value="NUDIX"/>
    <property type="match status" value="1"/>
</dbReference>
<organism evidence="2 3">
    <name type="scientific">Ruminococcus gauvreauii</name>
    <dbReference type="NCBI Taxonomy" id="438033"/>
    <lineage>
        <taxon>Bacteria</taxon>
        <taxon>Bacillati</taxon>
        <taxon>Bacillota</taxon>
        <taxon>Clostridia</taxon>
        <taxon>Eubacteriales</taxon>
        <taxon>Oscillospiraceae</taxon>
        <taxon>Ruminococcus</taxon>
    </lineage>
</organism>
<proteinExistence type="predicted"/>
<dbReference type="InterPro" id="IPR000086">
    <property type="entry name" value="NUDIX_hydrolase_dom"/>
</dbReference>